<feature type="compositionally biased region" description="Basic and acidic residues" evidence="1">
    <location>
        <begin position="843"/>
        <end position="852"/>
    </location>
</feature>
<name>A0ABR1K730_9AGAR</name>
<dbReference type="EMBL" id="JBANRG010000001">
    <property type="protein sequence ID" value="KAK7473228.1"/>
    <property type="molecule type" value="Genomic_DNA"/>
</dbReference>
<feature type="compositionally biased region" description="Basic and acidic residues" evidence="1">
    <location>
        <begin position="395"/>
        <end position="407"/>
    </location>
</feature>
<comment type="caution">
    <text evidence="2">The sequence shown here is derived from an EMBL/GenBank/DDBJ whole genome shotgun (WGS) entry which is preliminary data.</text>
</comment>
<feature type="compositionally biased region" description="Polar residues" evidence="1">
    <location>
        <begin position="557"/>
        <end position="575"/>
    </location>
</feature>
<evidence type="ECO:0000313" key="2">
    <source>
        <dbReference type="EMBL" id="KAK7473228.1"/>
    </source>
</evidence>
<feature type="region of interest" description="Disordered" evidence="1">
    <location>
        <begin position="1094"/>
        <end position="1121"/>
    </location>
</feature>
<feature type="compositionally biased region" description="Low complexity" evidence="1">
    <location>
        <begin position="880"/>
        <end position="893"/>
    </location>
</feature>
<feature type="region of interest" description="Disordered" evidence="1">
    <location>
        <begin position="986"/>
        <end position="1029"/>
    </location>
</feature>
<feature type="compositionally biased region" description="Low complexity" evidence="1">
    <location>
        <begin position="615"/>
        <end position="628"/>
    </location>
</feature>
<feature type="compositionally biased region" description="Acidic residues" evidence="1">
    <location>
        <begin position="85"/>
        <end position="94"/>
    </location>
</feature>
<protein>
    <submittedName>
        <fullName evidence="2">Uncharacterized protein</fullName>
    </submittedName>
</protein>
<evidence type="ECO:0000313" key="3">
    <source>
        <dbReference type="Proteomes" id="UP001498398"/>
    </source>
</evidence>
<sequence length="1262" mass="137377">MSNPRGATSFWSTHGRREEDYHQDLGQSLATYRFGDPIVDDGHDPGSTHNTNHRSHQSQQQQTRLLSHHAEVPPMSPENLSEFGDYSDEEDFEDYSLSGDDGGSALCIEVSSVQIDTDSIVEGPAVVGPWPAPSVITSTAQSFSSTSQDRRTSGTWSLYSGTSSSSNDWRRLLGPVNPSTTTVATPPEFAFTDDTSHYTHDVHDQPQSQTDVDAMYGFDVRYITDLSSSPDVISRPTQLDPAKRRSLHKTPYPTSPSPSDPSRNPIPFSPAILQLRSSEPRRQRPVSIQSNQTTNTFALDDSFHRGLMDWGGALYGSMRREWVIKKNKDKCRYQNQSQNYQSQLWKGMFPGDEEVWTNYLLGNFLVSREEILSDSSSRGHTSQHNQSRHSATSSGDRDGSSSRDKSHMQQRLIIRRLKDEPAQSNQPKSSQSAVSGSAGANAVEGTTSSLTASTSPSVSAISSSLYPTSANSASDPSFGALALSQHPGSIHPGHERTRTESSVSATPSVSVSGPSTSSIGPSLTRVVSSGTEASHGSSGSGSASGSGSSASTHTHRSTNTNITNLTRSSANNASTKGRPKVNSDSRHPPVIIHKHSKVVAFSISRHYRAGKTTEAASSPSSSGQAGRSTRGREHLGVSSSTTTRASGSKERGDKDKVDGVRRSQIVMLATRGVQEQFHDAYSKAKTTKDLLVGAGLAVDKKVMSEKQRDRDRELREREKEKERERTSKGKGKEKEKSRSPQIPTNVPPSLAKHKSSDFAMNRDGKNNDDRGRSAADDTLHSFGLGTGLLHSKNSSSALRAGPSNVHLSKATRSMPERATKGLEGVDLDNEKHSHTLPSSRAARYNETEKEQQEQQQPQQQSRPTRPRLRSFVQPQQSRVSPTQTQQETQSAQSKPNLLKRLFQGSASSSATASASKQGSSTATSSVGSVGNGAGTGHAGKNGSLSVSSTMAGPASPMRAPTSREEEVNAQQQKILNSLEESFENIGLLPSVHDRGRDRDRERSRTDRSTRDSIAGRDQNKKGKGWLGQRRIIEEEDTDVLGHIPQDALFMILPLWPEETDVYSQKAQPFVLPEISDQEKRYLIVFYKPMQKEEEVALEGRQRGKEKEREKENEPGHGHGQSKSIMLSSFTVVALTVSFEELQALRVTLPKEGLMVTGPLEDAFRSIPGRTPLTDMSTRKCLLAHCNSRETGLEYYPDALLKLGLCSVVSDDSDNGVPNPLPLGRVSEEFDSQKSVVVKLTSLGSAVSEMIWCGALAVTSFGT</sequence>
<reference evidence="2 3" key="1">
    <citation type="submission" date="2024-01" db="EMBL/GenBank/DDBJ databases">
        <title>A draft genome for the cacao thread blight pathogen Marasmiellus scandens.</title>
        <authorList>
            <person name="Baruah I.K."/>
            <person name="Leung J."/>
            <person name="Bukari Y."/>
            <person name="Amoako-Attah I."/>
            <person name="Meinhardt L.W."/>
            <person name="Bailey B.A."/>
            <person name="Cohen S.P."/>
        </authorList>
    </citation>
    <scope>NUCLEOTIDE SEQUENCE [LARGE SCALE GENOMIC DNA]</scope>
    <source>
        <strain evidence="2 3">GH-19</strain>
    </source>
</reference>
<feature type="compositionally biased region" description="Basic and acidic residues" evidence="1">
    <location>
        <begin position="647"/>
        <end position="659"/>
    </location>
</feature>
<feature type="region of interest" description="Disordered" evidence="1">
    <location>
        <begin position="141"/>
        <end position="186"/>
    </location>
</feature>
<feature type="compositionally biased region" description="Low complexity" evidence="1">
    <location>
        <begin position="903"/>
        <end position="928"/>
    </location>
</feature>
<feature type="region of interest" description="Disordered" evidence="1">
    <location>
        <begin position="702"/>
        <end position="774"/>
    </location>
</feature>
<feature type="compositionally biased region" description="Basic and acidic residues" evidence="1">
    <location>
        <begin position="702"/>
        <end position="738"/>
    </location>
</feature>
<feature type="compositionally biased region" description="Polar residues" evidence="1">
    <location>
        <begin position="375"/>
        <end position="392"/>
    </location>
</feature>
<feature type="compositionally biased region" description="Low complexity" evidence="1">
    <location>
        <begin position="501"/>
        <end position="537"/>
    </location>
</feature>
<feature type="region of interest" description="Disordered" evidence="1">
    <location>
        <begin position="793"/>
        <end position="970"/>
    </location>
</feature>
<feature type="compositionally biased region" description="Polar residues" evidence="1">
    <location>
        <begin position="465"/>
        <end position="475"/>
    </location>
</feature>
<feature type="compositionally biased region" description="Gly residues" evidence="1">
    <location>
        <begin position="929"/>
        <end position="939"/>
    </location>
</feature>
<feature type="compositionally biased region" description="Basic and acidic residues" evidence="1">
    <location>
        <begin position="754"/>
        <end position="774"/>
    </location>
</feature>
<feature type="compositionally biased region" description="Basic and acidic residues" evidence="1">
    <location>
        <begin position="1094"/>
        <end position="1116"/>
    </location>
</feature>
<feature type="compositionally biased region" description="Basic and acidic residues" evidence="1">
    <location>
        <begin position="991"/>
        <end position="1020"/>
    </location>
</feature>
<dbReference type="Proteomes" id="UP001498398">
    <property type="component" value="Unassembled WGS sequence"/>
</dbReference>
<keyword evidence="3" id="KW-1185">Reference proteome</keyword>
<feature type="region of interest" description="Disordered" evidence="1">
    <location>
        <begin position="375"/>
        <end position="593"/>
    </location>
</feature>
<feature type="region of interest" description="Disordered" evidence="1">
    <location>
        <begin position="610"/>
        <end position="659"/>
    </location>
</feature>
<feature type="region of interest" description="Disordered" evidence="1">
    <location>
        <begin position="229"/>
        <end position="269"/>
    </location>
</feature>
<organism evidence="2 3">
    <name type="scientific">Marasmiellus scandens</name>
    <dbReference type="NCBI Taxonomy" id="2682957"/>
    <lineage>
        <taxon>Eukaryota</taxon>
        <taxon>Fungi</taxon>
        <taxon>Dikarya</taxon>
        <taxon>Basidiomycota</taxon>
        <taxon>Agaricomycotina</taxon>
        <taxon>Agaricomycetes</taxon>
        <taxon>Agaricomycetidae</taxon>
        <taxon>Agaricales</taxon>
        <taxon>Marasmiineae</taxon>
        <taxon>Omphalotaceae</taxon>
        <taxon>Marasmiellus</taxon>
    </lineage>
</organism>
<proteinExistence type="predicted"/>
<gene>
    <name evidence="2" type="ORF">VKT23_001326</name>
</gene>
<feature type="compositionally biased region" description="Low complexity" evidence="1">
    <location>
        <begin position="429"/>
        <end position="464"/>
    </location>
</feature>
<evidence type="ECO:0000256" key="1">
    <source>
        <dbReference type="SAM" id="MobiDB-lite"/>
    </source>
</evidence>
<feature type="region of interest" description="Disordered" evidence="1">
    <location>
        <begin position="1"/>
        <end position="99"/>
    </location>
</feature>
<accession>A0ABR1K730</accession>
<feature type="compositionally biased region" description="Polar residues" evidence="1">
    <location>
        <begin position="637"/>
        <end position="646"/>
    </location>
</feature>
<feature type="compositionally biased region" description="Low complexity" evidence="1">
    <location>
        <begin position="141"/>
        <end position="166"/>
    </location>
</feature>
<feature type="compositionally biased region" description="Polar residues" evidence="1">
    <location>
        <begin position="1"/>
        <end position="12"/>
    </location>
</feature>